<dbReference type="RefSeq" id="WP_067850970.1">
    <property type="nucleotide sequence ID" value="NZ_JADPKZ010000036.1"/>
</dbReference>
<dbReference type="Proteomes" id="UP000642910">
    <property type="component" value="Unassembled WGS sequence"/>
</dbReference>
<dbReference type="PANTHER" id="PTHR46658:SF1">
    <property type="entry name" value="CYS OR MET METABOLISM PYRIDOXAL-PHOSPHATE-DEPENDENT ENZYME"/>
    <property type="match status" value="1"/>
</dbReference>
<reference evidence="1 2" key="1">
    <citation type="submission" date="2020-11" db="EMBL/GenBank/DDBJ databases">
        <title>Genomic insight of Alicyclobacillus mali FL 18 reveals a new arsenic-resistant strain, with potential in environmental biotechnology.</title>
        <authorList>
            <person name="Fiorentino G."/>
            <person name="Gallo G."/>
            <person name="Aulitto M."/>
        </authorList>
    </citation>
    <scope>NUCLEOTIDE SEQUENCE [LARGE SCALE GENOMIC DNA]</scope>
    <source>
        <strain evidence="1 2">FL 18</strain>
    </source>
</reference>
<dbReference type="Gene3D" id="3.40.640.10">
    <property type="entry name" value="Type I PLP-dependent aspartate aminotransferase-like (Major domain)"/>
    <property type="match status" value="1"/>
</dbReference>
<dbReference type="SUPFAM" id="SSF53383">
    <property type="entry name" value="PLP-dependent transferases"/>
    <property type="match status" value="1"/>
</dbReference>
<accession>A0ABS0F244</accession>
<gene>
    <name evidence="1" type="ORF">IW967_05710</name>
</gene>
<comment type="caution">
    <text evidence="1">The sequence shown here is derived from an EMBL/GenBank/DDBJ whole genome shotgun (WGS) entry which is preliminary data.</text>
</comment>
<evidence type="ECO:0000313" key="1">
    <source>
        <dbReference type="EMBL" id="MBF8377368.1"/>
    </source>
</evidence>
<dbReference type="InterPro" id="IPR015421">
    <property type="entry name" value="PyrdxlP-dep_Trfase_major"/>
</dbReference>
<organism evidence="1 2">
    <name type="scientific">Alicyclobacillus mali</name>
    <name type="common">ex Roth et al. 2021</name>
    <dbReference type="NCBI Taxonomy" id="1123961"/>
    <lineage>
        <taxon>Bacteria</taxon>
        <taxon>Bacillati</taxon>
        <taxon>Bacillota</taxon>
        <taxon>Bacilli</taxon>
        <taxon>Bacillales</taxon>
        <taxon>Alicyclobacillaceae</taxon>
        <taxon>Alicyclobacillus</taxon>
    </lineage>
</organism>
<keyword evidence="2" id="KW-1185">Reference proteome</keyword>
<dbReference type="Pfam" id="PF06838">
    <property type="entry name" value="Met_gamma_lyase"/>
    <property type="match status" value="1"/>
</dbReference>
<dbReference type="PANTHER" id="PTHR46658">
    <property type="entry name" value="CYS OR MET METABOLISM PYRIDOXAL-PHOSPHATE-DEPENDENT ENZYME"/>
    <property type="match status" value="1"/>
</dbReference>
<dbReference type="InterPro" id="IPR015424">
    <property type="entry name" value="PyrdxlP-dep_Trfase"/>
</dbReference>
<sequence>MDVDRKLDDVRAYVESCEREIETYQRRSEAVAIANQERVLEAFWRHEVAQLDLVGSTGYGLGDVGREKLEAIYADVFGTEAALVRPQIVSGTHAIALALFGCLRPGQRLVVATGVPYDTLHAALGLRPAAGSLAELGVEVEIVGLDEDGDIDLAALGRAVRAPEVRMVLFQRSRGYGDRRSFSIAELATAFSAVKTARPDVWIAVDNCYGEFVEDREPCHVGADAAMGSLIKNPGAGLCPTGGYVVGRRDIVERVAARLVAPGTAAEYGPTGPYLLTMFQALFLAPHAVLQAVKGSRLMAAALEGLGFRVSPGPAEDRTDLILSVELGAPDRLLAFCRAIQSVAPIDAHVRPEPAPMAGYADPVVMAAGTFIQGASLELTADAPMRPPYVAYVQGGLTYEHVVLAVRRVVAAIAPFASKNIT</sequence>
<evidence type="ECO:0000313" key="2">
    <source>
        <dbReference type="Proteomes" id="UP000642910"/>
    </source>
</evidence>
<protein>
    <submittedName>
        <fullName evidence="1">Methionine gamma-lyase family protein</fullName>
    </submittedName>
</protein>
<dbReference type="EMBL" id="JADPKZ010000036">
    <property type="protein sequence ID" value="MBF8377368.1"/>
    <property type="molecule type" value="Genomic_DNA"/>
</dbReference>
<dbReference type="InterPro" id="IPR009651">
    <property type="entry name" value="Met_g_lyase_put"/>
</dbReference>
<name>A0ABS0F244_9BACL</name>
<dbReference type="Gene3D" id="3.90.1150.60">
    <property type="entry name" value="Methioning gamme-lyase, C-terminal domain"/>
    <property type="match status" value="1"/>
</dbReference>
<proteinExistence type="predicted"/>